<keyword evidence="1" id="KW-0472">Membrane</keyword>
<keyword evidence="3" id="KW-1185">Reference proteome</keyword>
<gene>
    <name evidence="2" type="ORF">AKAW2_51480A</name>
</gene>
<dbReference type="Proteomes" id="UP000661280">
    <property type="component" value="Chromosome 5"/>
</dbReference>
<protein>
    <submittedName>
        <fullName evidence="2">Uncharacterized protein</fullName>
    </submittedName>
</protein>
<evidence type="ECO:0000256" key="1">
    <source>
        <dbReference type="SAM" id="Phobius"/>
    </source>
</evidence>
<dbReference type="AlphaFoldDB" id="A0A7R7WEQ7"/>
<dbReference type="GeneID" id="64962460"/>
<feature type="transmembrane region" description="Helical" evidence="1">
    <location>
        <begin position="14"/>
        <end position="35"/>
    </location>
</feature>
<name>A0A7R7WEQ7_ASPKA</name>
<accession>A0A7R7WEQ7</accession>
<reference evidence="2" key="2">
    <citation type="submission" date="2021-02" db="EMBL/GenBank/DDBJ databases">
        <title>Aspergillus luchuensis mut. kawachii IFO 4304 genome sequence.</title>
        <authorList>
            <person name="Mori K."/>
            <person name="Kadooka C."/>
            <person name="Goto M."/>
            <person name="Futagami T."/>
        </authorList>
    </citation>
    <scope>NUCLEOTIDE SEQUENCE</scope>
    <source>
        <strain evidence="2">IFO 4308</strain>
    </source>
</reference>
<evidence type="ECO:0000313" key="3">
    <source>
        <dbReference type="Proteomes" id="UP000661280"/>
    </source>
</evidence>
<reference evidence="2" key="1">
    <citation type="submission" date="2021-01" db="EMBL/GenBank/DDBJ databases">
        <authorList>
            <consortium name="Aspergillus luchuensis mut. kawachii IFO 4304 genome sequencing consortium"/>
            <person name="Kazuki M."/>
            <person name="Futagami T."/>
        </authorList>
    </citation>
    <scope>NUCLEOTIDE SEQUENCE</scope>
    <source>
        <strain evidence="2">IFO 4308</strain>
    </source>
</reference>
<evidence type="ECO:0000313" key="2">
    <source>
        <dbReference type="EMBL" id="BCS01139.1"/>
    </source>
</evidence>
<dbReference type="EMBL" id="AP024429">
    <property type="protein sequence ID" value="BCS01139.1"/>
    <property type="molecule type" value="Genomic_DNA"/>
</dbReference>
<organism evidence="2 3">
    <name type="scientific">Aspergillus kawachii</name>
    <name type="common">White koji mold</name>
    <name type="synonym">Aspergillus awamori var. kawachi</name>
    <dbReference type="NCBI Taxonomy" id="1069201"/>
    <lineage>
        <taxon>Eukaryota</taxon>
        <taxon>Fungi</taxon>
        <taxon>Dikarya</taxon>
        <taxon>Ascomycota</taxon>
        <taxon>Pezizomycotina</taxon>
        <taxon>Eurotiomycetes</taxon>
        <taxon>Eurotiomycetidae</taxon>
        <taxon>Eurotiales</taxon>
        <taxon>Aspergillaceae</taxon>
        <taxon>Aspergillus</taxon>
        <taxon>Aspergillus subgen. Circumdati</taxon>
    </lineage>
</organism>
<keyword evidence="1" id="KW-0812">Transmembrane</keyword>
<keyword evidence="1" id="KW-1133">Transmembrane helix</keyword>
<dbReference type="RefSeq" id="XP_041544901.1">
    <property type="nucleotide sequence ID" value="XM_041691414.1"/>
</dbReference>
<sequence length="120" mass="13739">MTITSTNVLVSSRFSFPFLISFSVLVFTVTVRLRLLYRFSSLSLFNLNALVQRLGGRHTGEFGTIVLFTYVHIACIEFNTNFTCMDFLDILVVGIFSFGIRKREGVTSHVEEQRPNPKMY</sequence>
<proteinExistence type="predicted"/>
<dbReference type="KEGG" id="aluc:AKAW2_51480A"/>